<dbReference type="RefSeq" id="WP_074264968.1">
    <property type="nucleotide sequence ID" value="NZ_FSRM01000001.1"/>
</dbReference>
<gene>
    <name evidence="2" type="ORF">SAMN05444168_3014</name>
</gene>
<reference evidence="2 3" key="1">
    <citation type="submission" date="2016-11" db="EMBL/GenBank/DDBJ databases">
        <authorList>
            <person name="Jaros S."/>
            <person name="Januszkiewicz K."/>
            <person name="Wedrychowicz H."/>
        </authorList>
    </citation>
    <scope>NUCLEOTIDE SEQUENCE [LARGE SCALE GENOMIC DNA]</scope>
    <source>
        <strain evidence="2 3">GAS86</strain>
    </source>
</reference>
<keyword evidence="1" id="KW-0472">Membrane</keyword>
<sequence length="53" mass="5642">MKKFTTKFLRENNGVTAIEYALIAGLIAVVLVTSLNSVESKLATVFGDIVAAL</sequence>
<evidence type="ECO:0000313" key="2">
    <source>
        <dbReference type="EMBL" id="SIO15142.1"/>
    </source>
</evidence>
<dbReference type="Pfam" id="PF04964">
    <property type="entry name" value="Flp_Fap"/>
    <property type="match status" value="1"/>
</dbReference>
<dbReference type="OrthoDB" id="5325135at2"/>
<evidence type="ECO:0000313" key="3">
    <source>
        <dbReference type="Proteomes" id="UP000184693"/>
    </source>
</evidence>
<accession>A0A1N6H5Y3</accession>
<name>A0A1N6H5Y3_9BURK</name>
<protein>
    <submittedName>
        <fullName evidence="2">Pilus assembly protein Flp/PilA</fullName>
    </submittedName>
</protein>
<organism evidence="2 3">
    <name type="scientific">Paraburkholderia phenazinium</name>
    <dbReference type="NCBI Taxonomy" id="60549"/>
    <lineage>
        <taxon>Bacteria</taxon>
        <taxon>Pseudomonadati</taxon>
        <taxon>Pseudomonadota</taxon>
        <taxon>Betaproteobacteria</taxon>
        <taxon>Burkholderiales</taxon>
        <taxon>Burkholderiaceae</taxon>
        <taxon>Paraburkholderia</taxon>
    </lineage>
</organism>
<keyword evidence="1" id="KW-0812">Transmembrane</keyword>
<dbReference type="Proteomes" id="UP000184693">
    <property type="component" value="Unassembled WGS sequence"/>
</dbReference>
<evidence type="ECO:0000256" key="1">
    <source>
        <dbReference type="SAM" id="Phobius"/>
    </source>
</evidence>
<dbReference type="InterPro" id="IPR007047">
    <property type="entry name" value="Flp_Fap"/>
</dbReference>
<dbReference type="EMBL" id="FSRM01000001">
    <property type="protein sequence ID" value="SIO15142.1"/>
    <property type="molecule type" value="Genomic_DNA"/>
</dbReference>
<dbReference type="AlphaFoldDB" id="A0A1N6H5Y3"/>
<feature type="transmembrane region" description="Helical" evidence="1">
    <location>
        <begin position="20"/>
        <end position="38"/>
    </location>
</feature>
<keyword evidence="1" id="KW-1133">Transmembrane helix</keyword>
<proteinExistence type="predicted"/>